<organism evidence="1 2">
    <name type="scientific">Streptococcus agalactiae MRI Z1-216</name>
    <dbReference type="NCBI Taxonomy" id="1154879"/>
    <lineage>
        <taxon>Bacteria</taxon>
        <taxon>Bacillati</taxon>
        <taxon>Bacillota</taxon>
        <taxon>Bacilli</taxon>
        <taxon>Lactobacillales</taxon>
        <taxon>Streptococcaceae</taxon>
        <taxon>Streptococcus</taxon>
    </lineage>
</organism>
<proteinExistence type="predicted"/>
<reference evidence="1 2" key="1">
    <citation type="submission" date="2012-07" db="EMBL/GenBank/DDBJ databases">
        <authorList>
            <person name="Moroni P."/>
            <person name="Richards V.P."/>
            <person name="Durkin S.A.S."/>
            <person name="Kim M."/>
            <person name="Pavinski Bitar P.D."/>
            <person name="Stanhope M.J."/>
            <person name="Town C.D."/>
            <person name="Zadoks R.N."/>
            <person name="Venter J.C."/>
        </authorList>
    </citation>
    <scope>NUCLEOTIDE SEQUENCE [LARGE SCALE GENOMIC DNA]</scope>
    <source>
        <strain evidence="1 2">MRI Z1-216</strain>
    </source>
</reference>
<accession>A0AAD2WWB8</accession>
<comment type="caution">
    <text evidence="1">The sequence shown here is derived from an EMBL/GenBank/DDBJ whole genome shotgun (WGS) entry which is preliminary data.</text>
</comment>
<gene>
    <name evidence="1" type="ORF">SAG0164_06645</name>
</gene>
<evidence type="ECO:0000313" key="1">
    <source>
        <dbReference type="EMBL" id="EPU39652.1"/>
    </source>
</evidence>
<evidence type="ECO:0000313" key="2">
    <source>
        <dbReference type="Proteomes" id="UP000015176"/>
    </source>
</evidence>
<protein>
    <submittedName>
        <fullName evidence="1">Uncharacterized protein</fullName>
    </submittedName>
</protein>
<sequence>MRTITAQIEVCITELENYSPSLAELSKSQYYLLKQTNATLSDYEDFLSDLKGSVAIFKEEYVGYLF</sequence>
<dbReference type="AlphaFoldDB" id="A0AAD2WWB8"/>
<name>A0AAD2WWB8_STRAG</name>
<dbReference type="EMBL" id="ALSF01000058">
    <property type="protein sequence ID" value="EPU39652.1"/>
    <property type="molecule type" value="Genomic_DNA"/>
</dbReference>
<dbReference type="Proteomes" id="UP000015176">
    <property type="component" value="Unassembled WGS sequence"/>
</dbReference>
<dbReference type="RefSeq" id="WP_001259258.1">
    <property type="nucleotide sequence ID" value="NZ_ALSF01000058.1"/>
</dbReference>